<dbReference type="SUPFAM" id="SSF56112">
    <property type="entry name" value="Protein kinase-like (PK-like)"/>
    <property type="match status" value="1"/>
</dbReference>
<protein>
    <recommendedName>
        <fullName evidence="3">ethanolamine kinase</fullName>
        <ecNumber evidence="3">2.7.1.82</ecNumber>
    </recommendedName>
</protein>
<evidence type="ECO:0000313" key="4">
    <source>
        <dbReference type="EMBL" id="GAX19539.1"/>
    </source>
</evidence>
<gene>
    <name evidence="4" type="ORF">FisN_19Hh116</name>
</gene>
<accession>A0A1Z5K049</accession>
<evidence type="ECO:0000313" key="5">
    <source>
        <dbReference type="Proteomes" id="UP000198406"/>
    </source>
</evidence>
<dbReference type="GO" id="GO:0006646">
    <property type="term" value="P:phosphatidylethanolamine biosynthetic process"/>
    <property type="evidence" value="ECO:0007669"/>
    <property type="project" value="TreeGrafter"/>
</dbReference>
<name>A0A1Z5K049_FISSO</name>
<comment type="caution">
    <text evidence="4">The sequence shown here is derived from an EMBL/GenBank/DDBJ whole genome shotgun (WGS) entry which is preliminary data.</text>
</comment>
<comment type="similarity">
    <text evidence="2">Belongs to the choline/ethanolamine kinase family.</text>
</comment>
<dbReference type="Proteomes" id="UP000198406">
    <property type="component" value="Unassembled WGS sequence"/>
</dbReference>
<dbReference type="FunCoup" id="A0A1Z5K049">
    <property type="interactions" value="150"/>
</dbReference>
<keyword evidence="4" id="KW-0808">Transferase</keyword>
<dbReference type="AlphaFoldDB" id="A0A1Z5K049"/>
<organism evidence="4 5">
    <name type="scientific">Fistulifera solaris</name>
    <name type="common">Oleaginous diatom</name>
    <dbReference type="NCBI Taxonomy" id="1519565"/>
    <lineage>
        <taxon>Eukaryota</taxon>
        <taxon>Sar</taxon>
        <taxon>Stramenopiles</taxon>
        <taxon>Ochrophyta</taxon>
        <taxon>Bacillariophyta</taxon>
        <taxon>Bacillariophyceae</taxon>
        <taxon>Bacillariophycidae</taxon>
        <taxon>Naviculales</taxon>
        <taxon>Naviculaceae</taxon>
        <taxon>Fistulifera</taxon>
    </lineage>
</organism>
<dbReference type="GO" id="GO:0004305">
    <property type="term" value="F:ethanolamine kinase activity"/>
    <property type="evidence" value="ECO:0007669"/>
    <property type="project" value="UniProtKB-EC"/>
</dbReference>
<evidence type="ECO:0000256" key="2">
    <source>
        <dbReference type="ARBA" id="ARBA00038211"/>
    </source>
</evidence>
<sequence>MSPQAYKDAREKKCTVAVIDERPYFPFLSVDGNDPATVLQAATAIVQHECNVTAFTDVQEEPVVERLSGGITNLLFLVTYSPQHKVLLRVFGAEGMIDRDIENATFAALSLKRIAPAYWGRFANGRVEQFLENTRPLLVREMGHHHLKIAQALANMHRNFAVPSHLEEYHPLQKPSLWTQLEEWLEQALQALGKFRTPQDCDKAASLSLETLHQELQWLRDTQIPSHAPVVFCHNDLLAANILLHEQNGSIQLIDFEYGGINYLTFDIANHFNEYAGGPPHDPFPNYEWLPSPAQREEFVRTYLTIYKNETPTEEAVQQMLQELHGFLLANHLYWGLWAVNQAYAEGCETFDYMEYAVNRFKQYAICKQQDK</sequence>
<dbReference type="Gene3D" id="3.30.200.20">
    <property type="entry name" value="Phosphorylase Kinase, domain 1"/>
    <property type="match status" value="1"/>
</dbReference>
<reference evidence="4 5" key="1">
    <citation type="journal article" date="2015" name="Plant Cell">
        <title>Oil accumulation by the oleaginous diatom Fistulifera solaris as revealed by the genome and transcriptome.</title>
        <authorList>
            <person name="Tanaka T."/>
            <person name="Maeda Y."/>
            <person name="Veluchamy A."/>
            <person name="Tanaka M."/>
            <person name="Abida H."/>
            <person name="Marechal E."/>
            <person name="Bowler C."/>
            <person name="Muto M."/>
            <person name="Sunaga Y."/>
            <person name="Tanaka M."/>
            <person name="Yoshino T."/>
            <person name="Taniguchi T."/>
            <person name="Fukuda Y."/>
            <person name="Nemoto M."/>
            <person name="Matsumoto M."/>
            <person name="Wong P.S."/>
            <person name="Aburatani S."/>
            <person name="Fujibuchi W."/>
        </authorList>
    </citation>
    <scope>NUCLEOTIDE SEQUENCE [LARGE SCALE GENOMIC DNA]</scope>
    <source>
        <strain evidence="4 5">JPCC DA0580</strain>
    </source>
</reference>
<dbReference type="OrthoDB" id="10267235at2759"/>
<dbReference type="PANTHER" id="PTHR22603">
    <property type="entry name" value="CHOLINE/ETHANOALAMINE KINASE"/>
    <property type="match status" value="1"/>
</dbReference>
<dbReference type="Pfam" id="PF01633">
    <property type="entry name" value="Choline_kinase"/>
    <property type="match status" value="1"/>
</dbReference>
<dbReference type="GO" id="GO:0005737">
    <property type="term" value="C:cytoplasm"/>
    <property type="evidence" value="ECO:0007669"/>
    <property type="project" value="TreeGrafter"/>
</dbReference>
<dbReference type="PANTHER" id="PTHR22603:SF66">
    <property type="entry name" value="ETHANOLAMINE KINASE"/>
    <property type="match status" value="1"/>
</dbReference>
<keyword evidence="5" id="KW-1185">Reference proteome</keyword>
<evidence type="ECO:0000256" key="3">
    <source>
        <dbReference type="ARBA" id="ARBA00038874"/>
    </source>
</evidence>
<dbReference type="EC" id="2.7.1.82" evidence="3"/>
<evidence type="ECO:0000256" key="1">
    <source>
        <dbReference type="ARBA" id="ARBA00037883"/>
    </source>
</evidence>
<dbReference type="InterPro" id="IPR011009">
    <property type="entry name" value="Kinase-like_dom_sf"/>
</dbReference>
<comment type="pathway">
    <text evidence="1">Phospholipid metabolism; phosphatidylethanolamine biosynthesis; phosphatidylethanolamine from ethanolamine: step 1/3.</text>
</comment>
<keyword evidence="4" id="KW-0418">Kinase</keyword>
<dbReference type="InParanoid" id="A0A1Z5K049"/>
<dbReference type="CDD" id="cd05157">
    <property type="entry name" value="ETNK_euk"/>
    <property type="match status" value="1"/>
</dbReference>
<dbReference type="EMBL" id="BDSP01000137">
    <property type="protein sequence ID" value="GAX19539.1"/>
    <property type="molecule type" value="Genomic_DNA"/>
</dbReference>
<dbReference type="Gene3D" id="3.90.1200.10">
    <property type="match status" value="1"/>
</dbReference>
<proteinExistence type="inferred from homology"/>